<proteinExistence type="predicted"/>
<evidence type="ECO:0000256" key="3">
    <source>
        <dbReference type="PROSITE-ProRule" id="PRU00529"/>
    </source>
</evidence>
<dbReference type="InterPro" id="IPR002052">
    <property type="entry name" value="DNA_methylase_N6_adenine_CS"/>
</dbReference>
<name>A0A1M4YQ76_9FIRM</name>
<dbReference type="PROSITE" id="PS51165">
    <property type="entry name" value="THUMP"/>
    <property type="match status" value="1"/>
</dbReference>
<organism evidence="6 7">
    <name type="scientific">Alkalibacter saccharofermentans DSM 14828</name>
    <dbReference type="NCBI Taxonomy" id="1120975"/>
    <lineage>
        <taxon>Bacteria</taxon>
        <taxon>Bacillati</taxon>
        <taxon>Bacillota</taxon>
        <taxon>Clostridia</taxon>
        <taxon>Eubacteriales</taxon>
        <taxon>Eubacteriaceae</taxon>
        <taxon>Alkalibacter</taxon>
    </lineage>
</organism>
<feature type="domain" description="THUMP" evidence="5">
    <location>
        <begin position="45"/>
        <end position="156"/>
    </location>
</feature>
<dbReference type="InterPro" id="IPR000241">
    <property type="entry name" value="RlmKL-like_Mtase"/>
</dbReference>
<evidence type="ECO:0000313" key="7">
    <source>
        <dbReference type="Proteomes" id="UP000184251"/>
    </source>
</evidence>
<dbReference type="SMART" id="SM00981">
    <property type="entry name" value="THUMP"/>
    <property type="match status" value="1"/>
</dbReference>
<dbReference type="InterPro" id="IPR054170">
    <property type="entry name" value="RlmL_1st"/>
</dbReference>
<dbReference type="STRING" id="1120975.SAMN02746064_01830"/>
<dbReference type="Gene3D" id="3.40.50.150">
    <property type="entry name" value="Vaccinia Virus protein VP39"/>
    <property type="match status" value="1"/>
</dbReference>
<dbReference type="Pfam" id="PF22020">
    <property type="entry name" value="RlmL_1st"/>
    <property type="match status" value="1"/>
</dbReference>
<dbReference type="EMBL" id="FQTU01000013">
    <property type="protein sequence ID" value="SHF07496.1"/>
    <property type="molecule type" value="Genomic_DNA"/>
</dbReference>
<dbReference type="PROSITE" id="PS00092">
    <property type="entry name" value="N6_MTASE"/>
    <property type="match status" value="1"/>
</dbReference>
<evidence type="ECO:0000256" key="2">
    <source>
        <dbReference type="ARBA" id="ARBA00022679"/>
    </source>
</evidence>
<evidence type="ECO:0000256" key="1">
    <source>
        <dbReference type="ARBA" id="ARBA00022603"/>
    </source>
</evidence>
<dbReference type="InterPro" id="IPR053943">
    <property type="entry name" value="RlmKL-like_Mtase_CS"/>
</dbReference>
<keyword evidence="7" id="KW-1185">Reference proteome</keyword>
<dbReference type="RefSeq" id="WP_073271272.1">
    <property type="nucleotide sequence ID" value="NZ_FQTU01000013.1"/>
</dbReference>
<accession>A0A1M4YQ76</accession>
<dbReference type="CDD" id="cd11715">
    <property type="entry name" value="THUMP_AdoMetMT"/>
    <property type="match status" value="1"/>
</dbReference>
<evidence type="ECO:0000256" key="4">
    <source>
        <dbReference type="SAM" id="Coils"/>
    </source>
</evidence>
<protein>
    <submittedName>
        <fullName evidence="6">Putative N6-adenine-specific DNA methylase</fullName>
    </submittedName>
</protein>
<dbReference type="GO" id="GO:0008990">
    <property type="term" value="F:rRNA (guanine-N2-)-methyltransferase activity"/>
    <property type="evidence" value="ECO:0007669"/>
    <property type="project" value="TreeGrafter"/>
</dbReference>
<keyword evidence="3" id="KW-0694">RNA-binding</keyword>
<evidence type="ECO:0000259" key="5">
    <source>
        <dbReference type="PROSITE" id="PS51165"/>
    </source>
</evidence>
<keyword evidence="2" id="KW-0808">Transferase</keyword>
<dbReference type="PANTHER" id="PTHR47313">
    <property type="entry name" value="RIBOSOMAL RNA LARGE SUBUNIT METHYLTRANSFERASE K/L"/>
    <property type="match status" value="1"/>
</dbReference>
<dbReference type="AlphaFoldDB" id="A0A1M4YQ76"/>
<keyword evidence="4" id="KW-0175">Coiled coil</keyword>
<dbReference type="Pfam" id="PF01170">
    <property type="entry name" value="UPF0020"/>
    <property type="match status" value="1"/>
</dbReference>
<dbReference type="GO" id="GO:0070043">
    <property type="term" value="F:rRNA (guanine-N7-)-methyltransferase activity"/>
    <property type="evidence" value="ECO:0007669"/>
    <property type="project" value="TreeGrafter"/>
</dbReference>
<dbReference type="GO" id="GO:0003723">
    <property type="term" value="F:RNA binding"/>
    <property type="evidence" value="ECO:0007669"/>
    <property type="project" value="UniProtKB-UniRule"/>
</dbReference>
<dbReference type="Proteomes" id="UP000184251">
    <property type="component" value="Unassembled WGS sequence"/>
</dbReference>
<dbReference type="PROSITE" id="PS01261">
    <property type="entry name" value="UPF0020"/>
    <property type="match status" value="1"/>
</dbReference>
<dbReference type="InterPro" id="IPR029063">
    <property type="entry name" value="SAM-dependent_MTases_sf"/>
</dbReference>
<dbReference type="OrthoDB" id="9809404at2"/>
<reference evidence="6 7" key="1">
    <citation type="submission" date="2016-11" db="EMBL/GenBank/DDBJ databases">
        <authorList>
            <person name="Jaros S."/>
            <person name="Januszkiewicz K."/>
            <person name="Wedrychowicz H."/>
        </authorList>
    </citation>
    <scope>NUCLEOTIDE SEQUENCE [LARGE SCALE GENOMIC DNA]</scope>
    <source>
        <strain evidence="6 7">DSM 14828</strain>
    </source>
</reference>
<feature type="coiled-coil region" evidence="4">
    <location>
        <begin position="267"/>
        <end position="294"/>
    </location>
</feature>
<dbReference type="Gene3D" id="3.30.2130.30">
    <property type="match status" value="1"/>
</dbReference>
<dbReference type="PANTHER" id="PTHR47313:SF1">
    <property type="entry name" value="RIBOSOMAL RNA LARGE SUBUNIT METHYLTRANSFERASE K_L"/>
    <property type="match status" value="1"/>
</dbReference>
<dbReference type="SUPFAM" id="SSF53335">
    <property type="entry name" value="S-adenosyl-L-methionine-dependent methyltransferases"/>
    <property type="match status" value="1"/>
</dbReference>
<keyword evidence="1 6" id="KW-0489">Methyltransferase</keyword>
<gene>
    <name evidence="6" type="ORF">SAMN02746064_01830</name>
</gene>
<dbReference type="InterPro" id="IPR004114">
    <property type="entry name" value="THUMP_dom"/>
</dbReference>
<evidence type="ECO:0000313" key="6">
    <source>
        <dbReference type="EMBL" id="SHF07496.1"/>
    </source>
</evidence>
<dbReference type="Pfam" id="PF02926">
    <property type="entry name" value="THUMP"/>
    <property type="match status" value="1"/>
</dbReference>
<sequence>MKKFEIIATCTFGLESVLKREIAHLGFEKPRTENGRVVFTGTCEDIAKANISLRTADRVLVKVGEFESLTFDDLYEKTKALPWENWIGPKDSFPVAKATSVKSKLFSKSDCQKIVKKAIVDRLRKKYHIEWFEEIDEKFPVHLSILKDVAVLSIDTSGSGLNKRGYRAEGNEAPIKETLAAALVLLSGWRRDKKLVDPFCGSGTLLIEAALYGLDIKPGISRSFISETWSKEFRTAYSKMKEELSVRKDYGKLDIQGWDLDKKSLKIARQNAKIAGVEEHIEFVEKDARDLEELQDSGIIVANPPYGDRLLDKREVENLYQDLGRAYKKTKGWSFNVITGHLEFERHFKIRATKNRKLYNGNLLTYFYQYLPNSKR</sequence>